<accession>A0AAW0KJI7</accession>
<reference evidence="1 2" key="1">
    <citation type="journal article" date="2018" name="Sci. Data">
        <title>The draft genome sequence of cork oak.</title>
        <authorList>
            <person name="Ramos A.M."/>
            <person name="Usie A."/>
            <person name="Barbosa P."/>
            <person name="Barros P.M."/>
            <person name="Capote T."/>
            <person name="Chaves I."/>
            <person name="Simoes F."/>
            <person name="Abreu I."/>
            <person name="Carrasquinho I."/>
            <person name="Faro C."/>
            <person name="Guimaraes J.B."/>
            <person name="Mendonca D."/>
            <person name="Nobrega F."/>
            <person name="Rodrigues L."/>
            <person name="Saibo N.J.M."/>
            <person name="Varela M.C."/>
            <person name="Egas C."/>
            <person name="Matos J."/>
            <person name="Miguel C.M."/>
            <person name="Oliveira M.M."/>
            <person name="Ricardo C.P."/>
            <person name="Goncalves S."/>
        </authorList>
    </citation>
    <scope>NUCLEOTIDE SEQUENCE [LARGE SCALE GENOMIC DNA]</scope>
    <source>
        <strain evidence="2">cv. HL8</strain>
    </source>
</reference>
<protein>
    <submittedName>
        <fullName evidence="1">Uncharacterized protein</fullName>
    </submittedName>
</protein>
<evidence type="ECO:0000313" key="2">
    <source>
        <dbReference type="Proteomes" id="UP000237347"/>
    </source>
</evidence>
<dbReference type="AlphaFoldDB" id="A0AAW0KJI7"/>
<evidence type="ECO:0000313" key="1">
    <source>
        <dbReference type="EMBL" id="KAK7839065.1"/>
    </source>
</evidence>
<name>A0AAW0KJI7_QUESU</name>
<dbReference type="Proteomes" id="UP000237347">
    <property type="component" value="Unassembled WGS sequence"/>
</dbReference>
<comment type="caution">
    <text evidence="1">The sequence shown here is derived from an EMBL/GenBank/DDBJ whole genome shotgun (WGS) entry which is preliminary data.</text>
</comment>
<dbReference type="EMBL" id="PKMF04000291">
    <property type="protein sequence ID" value="KAK7839065.1"/>
    <property type="molecule type" value="Genomic_DNA"/>
</dbReference>
<organism evidence="1 2">
    <name type="scientific">Quercus suber</name>
    <name type="common">Cork oak</name>
    <dbReference type="NCBI Taxonomy" id="58331"/>
    <lineage>
        <taxon>Eukaryota</taxon>
        <taxon>Viridiplantae</taxon>
        <taxon>Streptophyta</taxon>
        <taxon>Embryophyta</taxon>
        <taxon>Tracheophyta</taxon>
        <taxon>Spermatophyta</taxon>
        <taxon>Magnoliopsida</taxon>
        <taxon>eudicotyledons</taxon>
        <taxon>Gunneridae</taxon>
        <taxon>Pentapetalae</taxon>
        <taxon>rosids</taxon>
        <taxon>fabids</taxon>
        <taxon>Fagales</taxon>
        <taxon>Fagaceae</taxon>
        <taxon>Quercus</taxon>
    </lineage>
</organism>
<sequence length="69" mass="8039">MTYKELKNPYFANLEEQESIGKVHTLFETFGTQLLIKFKDALITITSYRQTDYLCISFLDIICSLIPDL</sequence>
<keyword evidence="2" id="KW-1185">Reference proteome</keyword>
<gene>
    <name evidence="1" type="ORF">CFP56_018788</name>
</gene>
<proteinExistence type="predicted"/>